<feature type="transmembrane region" description="Helical" evidence="8">
    <location>
        <begin position="175"/>
        <end position="196"/>
    </location>
</feature>
<dbReference type="InterPro" id="IPR044880">
    <property type="entry name" value="NCX_ion-bd_dom_sf"/>
</dbReference>
<dbReference type="InterPro" id="IPR004837">
    <property type="entry name" value="NaCa_Exmemb"/>
</dbReference>
<feature type="transmembrane region" description="Helical" evidence="8">
    <location>
        <begin position="975"/>
        <end position="993"/>
    </location>
</feature>
<dbReference type="EMBL" id="KZ680215">
    <property type="protein sequence ID" value="PTB65368.1"/>
    <property type="molecule type" value="Genomic_DNA"/>
</dbReference>
<evidence type="ECO:0000256" key="1">
    <source>
        <dbReference type="ARBA" id="ARBA00004141"/>
    </source>
</evidence>
<dbReference type="PANTHER" id="PTHR12266:SF0">
    <property type="entry name" value="MITOCHONDRIAL SODIUM_CALCIUM EXCHANGER PROTEIN"/>
    <property type="match status" value="1"/>
</dbReference>
<evidence type="ECO:0000313" key="10">
    <source>
        <dbReference type="EMBL" id="PTB65368.1"/>
    </source>
</evidence>
<evidence type="ECO:0000256" key="5">
    <source>
        <dbReference type="ARBA" id="ARBA00022989"/>
    </source>
</evidence>
<feature type="transmembrane region" description="Helical" evidence="8">
    <location>
        <begin position="849"/>
        <end position="871"/>
    </location>
</feature>
<dbReference type="Proteomes" id="UP000241546">
    <property type="component" value="Unassembled WGS sequence"/>
</dbReference>
<keyword evidence="11" id="KW-1185">Reference proteome</keyword>
<accession>A0A2T4B7V6</accession>
<keyword evidence="3" id="KW-0813">Transport</keyword>
<keyword evidence="5 8" id="KW-1133">Transmembrane helix</keyword>
<feature type="domain" description="Sodium/calcium exchanger membrane region" evidence="9">
    <location>
        <begin position="113"/>
        <end position="251"/>
    </location>
</feature>
<evidence type="ECO:0000256" key="3">
    <source>
        <dbReference type="ARBA" id="ARBA00022448"/>
    </source>
</evidence>
<feature type="transmembrane region" description="Helical" evidence="8">
    <location>
        <begin position="136"/>
        <end position="155"/>
    </location>
</feature>
<evidence type="ECO:0000256" key="7">
    <source>
        <dbReference type="SAM" id="MobiDB-lite"/>
    </source>
</evidence>
<keyword evidence="6 8" id="KW-0472">Membrane</keyword>
<feature type="transmembrane region" description="Helical" evidence="8">
    <location>
        <begin position="208"/>
        <end position="227"/>
    </location>
</feature>
<dbReference type="OrthoDB" id="407410at2759"/>
<dbReference type="InterPro" id="IPR051359">
    <property type="entry name" value="CaCA_antiporter"/>
</dbReference>
<comment type="similarity">
    <text evidence="2">Belongs to the Ca(2+):cation antiporter (CaCA) (TC 2.A.19) family.</text>
</comment>
<dbReference type="Gene3D" id="1.20.1420.30">
    <property type="entry name" value="NCX, central ion-binding region"/>
    <property type="match status" value="2"/>
</dbReference>
<feature type="region of interest" description="Disordered" evidence="7">
    <location>
        <begin position="327"/>
        <end position="346"/>
    </location>
</feature>
<dbReference type="GO" id="GO:0016020">
    <property type="term" value="C:membrane"/>
    <property type="evidence" value="ECO:0007669"/>
    <property type="project" value="UniProtKB-SubCell"/>
</dbReference>
<comment type="subcellular location">
    <subcellularLocation>
        <location evidence="1">Membrane</location>
        <topology evidence="1">Multi-pass membrane protein</topology>
    </subcellularLocation>
</comment>
<feature type="transmembrane region" description="Helical" evidence="8">
    <location>
        <begin position="792"/>
        <end position="813"/>
    </location>
</feature>
<reference evidence="11" key="1">
    <citation type="submission" date="2016-07" db="EMBL/GenBank/DDBJ databases">
        <title>Multiple horizontal gene transfer events from other fungi enriched the ability of initially mycotrophic Trichoderma (Ascomycota) to feed on dead plant biomass.</title>
        <authorList>
            <consortium name="DOE Joint Genome Institute"/>
            <person name="Atanasova L."/>
            <person name="Chenthamara K."/>
            <person name="Zhang J."/>
            <person name="Grujic M."/>
            <person name="Henrissat B."/>
            <person name="Kuo A."/>
            <person name="Aerts A."/>
            <person name="Salamov A."/>
            <person name="Lipzen A."/>
            <person name="Labutti K."/>
            <person name="Barry K."/>
            <person name="Miao Y."/>
            <person name="Rahimi M.J."/>
            <person name="Shen Q."/>
            <person name="Grigoriev I.V."/>
            <person name="Kubicek C.P."/>
            <person name="Druzhinina I.S."/>
        </authorList>
    </citation>
    <scope>NUCLEOTIDE SEQUENCE [LARGE SCALE GENOMIC DNA]</scope>
    <source>
        <strain evidence="11">TUCIM 6016</strain>
    </source>
</reference>
<feature type="transmembrane region" description="Helical" evidence="8">
    <location>
        <begin position="16"/>
        <end position="34"/>
    </location>
</feature>
<feature type="transmembrane region" description="Helical" evidence="8">
    <location>
        <begin position="891"/>
        <end position="918"/>
    </location>
</feature>
<feature type="transmembrane region" description="Helical" evidence="8">
    <location>
        <begin position="239"/>
        <end position="256"/>
    </location>
</feature>
<keyword evidence="4 8" id="KW-0812">Transmembrane</keyword>
<evidence type="ECO:0000256" key="2">
    <source>
        <dbReference type="ARBA" id="ARBA00008170"/>
    </source>
</evidence>
<organism evidence="10 11">
    <name type="scientific">Trichoderma citrinoviride</name>
    <dbReference type="NCBI Taxonomy" id="58853"/>
    <lineage>
        <taxon>Eukaryota</taxon>
        <taxon>Fungi</taxon>
        <taxon>Dikarya</taxon>
        <taxon>Ascomycota</taxon>
        <taxon>Pezizomycotina</taxon>
        <taxon>Sordariomycetes</taxon>
        <taxon>Hypocreomycetidae</taxon>
        <taxon>Hypocreales</taxon>
        <taxon>Hypocreaceae</taxon>
        <taxon>Trichoderma</taxon>
    </lineage>
</organism>
<proteinExistence type="inferred from homology"/>
<dbReference type="PANTHER" id="PTHR12266">
    <property type="entry name" value="NA+/CA2+ K+ INDEPENDENT EXCHANGER"/>
    <property type="match status" value="1"/>
</dbReference>
<dbReference type="AlphaFoldDB" id="A0A2T4B7V6"/>
<dbReference type="GO" id="GO:0008324">
    <property type="term" value="F:monoatomic cation transmembrane transporter activity"/>
    <property type="evidence" value="ECO:0007669"/>
    <property type="project" value="TreeGrafter"/>
</dbReference>
<feature type="domain" description="Sodium/calcium exchanger membrane region" evidence="9">
    <location>
        <begin position="829"/>
        <end position="988"/>
    </location>
</feature>
<feature type="transmembrane region" description="Helical" evidence="8">
    <location>
        <begin position="938"/>
        <end position="963"/>
    </location>
</feature>
<feature type="transmembrane region" description="Helical" evidence="8">
    <location>
        <begin position="105"/>
        <end position="124"/>
    </location>
</feature>
<name>A0A2T4B7V6_9HYPO</name>
<dbReference type="RefSeq" id="XP_024748688.1">
    <property type="nucleotide sequence ID" value="XM_024890878.1"/>
</dbReference>
<feature type="region of interest" description="Disordered" evidence="7">
    <location>
        <begin position="279"/>
        <end position="308"/>
    </location>
</feature>
<evidence type="ECO:0000256" key="6">
    <source>
        <dbReference type="ARBA" id="ARBA00023136"/>
    </source>
</evidence>
<evidence type="ECO:0000256" key="8">
    <source>
        <dbReference type="SAM" id="Phobius"/>
    </source>
</evidence>
<evidence type="ECO:0000313" key="11">
    <source>
        <dbReference type="Proteomes" id="UP000241546"/>
    </source>
</evidence>
<evidence type="ECO:0000259" key="9">
    <source>
        <dbReference type="Pfam" id="PF01699"/>
    </source>
</evidence>
<sequence length="1003" mass="109749">MRTTNARRGRLSSRPFYTTVLLMSVLAAYSFWATTSQRQHHHQYLEQSHDGLELLRRSKNKHECRQVHTAKDKCAFVLAYCADENAGLVPYLQLYYCKLGKAQPVAFVLLVSWLGLLFTTIGIAASDFFSVNLSTIATILGLSESLAGVTFLAFGNGSPDVFSTFAAMRSNSASMAVGELIGAACFITGVVAGSMALVREFRVDRRTYARDICFFIVAVAFTMGFLADGSLRFWECCAMIGYYLLYVVTVVGWHWYTTRRKRLLRREGEARSHFYGLTGHSGDELAGEPYRDEPDEVSQEPERHAPSTIGDSILSALERGPIIEVDGQAAETPMSEDSGEPDEDHERMVAAEVTRSMRILRPQGKRRNTITPIRPSLIGALEFRSALAHLQRESNLQLSPIPARSYSENHVYRGRRGSTSALSEIVPAMQRHASTYDATTASGRERARSHGTAPVSSSVPDDLLISVQDDSDSSLAPPYDGAGSQRTASPAPSYQIDGKLAPPPIDMIGAAAGSHHLQPITETPTPRLQLQIPSRRGSLSSTTSPVLPFPQYSDSPMPMSPNTQPEQVGFSALPPSATVRESPFAALNSTEAASRPVRWWPYSFLPAPHVLLATLFPTLQGWKEKALWDKLISVISVPSIFLLVITLPVVESETSGDFESMDDGVSYHSGHHGIGHTAPPISIQPGEIEPENEWERFRRYSMQRRNSDAMTGSIRTPLLELPNEDAVGVSPRTHEPGAPKPLSEVRSISQGSQEKLGWNRWLVCLQFFTGPLFVVFIVWANLSEEWEDPKGTLVRMILWTLLGSLILLAALLMLTSEQKRPDSHFLFCFLGFVISIAWISTVAGEVVGVLKAFGVVLGISEALLGLTIFAAGNSVGDLVADITVARLGYPVMALSACFGGPMLNILLGIGVGGVLMMVEDANRHKHKHPGDDYAYQPYRIQIGGTLMISSITLLVILVGLLIAVPLNKWILSRRIGWALIAIWSASTIANVVVEVTGALGDFD</sequence>
<feature type="region of interest" description="Disordered" evidence="7">
    <location>
        <begin position="439"/>
        <end position="507"/>
    </location>
</feature>
<dbReference type="GeneID" id="36598996"/>
<protein>
    <submittedName>
        <fullName evidence="10">Ca2+ transporter</fullName>
    </submittedName>
</protein>
<evidence type="ECO:0000256" key="4">
    <source>
        <dbReference type="ARBA" id="ARBA00022692"/>
    </source>
</evidence>
<gene>
    <name evidence="10" type="ORF">BBK36DRAFT_1121892</name>
</gene>
<feature type="transmembrane region" description="Helical" evidence="8">
    <location>
        <begin position="761"/>
        <end position="780"/>
    </location>
</feature>
<dbReference type="GO" id="GO:0006874">
    <property type="term" value="P:intracellular calcium ion homeostasis"/>
    <property type="evidence" value="ECO:0007669"/>
    <property type="project" value="TreeGrafter"/>
</dbReference>
<dbReference type="Pfam" id="PF01699">
    <property type="entry name" value="Na_Ca_ex"/>
    <property type="match status" value="2"/>
</dbReference>
<feature type="transmembrane region" description="Helical" evidence="8">
    <location>
        <begin position="825"/>
        <end position="843"/>
    </location>
</feature>